<dbReference type="GeneID" id="9810736"/>
<dbReference type="InterPro" id="IPR053222">
    <property type="entry name" value="Zygotic_Embryogenesis-Asso"/>
</dbReference>
<dbReference type="InterPro" id="IPR012885">
    <property type="entry name" value="F-box_Sdz-33"/>
</dbReference>
<dbReference type="PANTHER" id="PTHR22899:SF0">
    <property type="entry name" value="F-BOX ASSOCIATED DOMAIN-CONTAINING PROTEIN-RELATED"/>
    <property type="match status" value="1"/>
</dbReference>
<evidence type="ECO:0000313" key="2">
    <source>
        <dbReference type="EMBL" id="KAF1763456.1"/>
    </source>
</evidence>
<proteinExistence type="predicted"/>
<feature type="domain" description="Sdz-33 F-box" evidence="1">
    <location>
        <begin position="204"/>
        <end position="267"/>
    </location>
</feature>
<dbReference type="EMBL" id="WUAV01000003">
    <property type="protein sequence ID" value="KAF1763456.1"/>
    <property type="molecule type" value="Genomic_DNA"/>
</dbReference>
<gene>
    <name evidence="2" type="ORF">GCK72_011722</name>
</gene>
<reference evidence="2 3" key="1">
    <citation type="submission" date="2019-12" db="EMBL/GenBank/DDBJ databases">
        <title>Chromosome-level assembly of the Caenorhabditis remanei genome.</title>
        <authorList>
            <person name="Teterina A.A."/>
            <person name="Willis J.H."/>
            <person name="Phillips P.C."/>
        </authorList>
    </citation>
    <scope>NUCLEOTIDE SEQUENCE [LARGE SCALE GENOMIC DNA]</scope>
    <source>
        <strain evidence="2 3">PX506</strain>
        <tissue evidence="2">Whole organism</tissue>
    </source>
</reference>
<dbReference type="Pfam" id="PF07735">
    <property type="entry name" value="FBA_2"/>
    <property type="match status" value="1"/>
</dbReference>
<accession>A0A6A5H9B1</accession>
<dbReference type="PANTHER" id="PTHR22899">
    <property type="entry name" value="CYCLIN-RELATED F-BOX FAMILY"/>
    <property type="match status" value="1"/>
</dbReference>
<sequence>MMSDPDDLSFLSDQGRKNVIEEMATSQLIDYSLRSPSTKTQVESINRQVSSLEFHIDHTKVILKSEDATDMEVRFIMFQERNKKNCSETETRIPMPNPISIQSHAIINQEYQVTDMWKQPDYCTWQQWLCHLRDIFHCQNVKLFFKGNGSFKYSVDSIKELFKGFNIIGVGVDEASRGDLMELLETFKPTKDIRINYLDQDILELLPKDLNFLKFGKQIKMKAEELLALDSKVIEVHFSKIMEIGVQQFIKQWTNMTSNVNLEFLSLRYEKKTFPGEDRIIAKIPRRVLSKEGKRFRAVVPESTWAYVSGAYELKRVDGKMATVVFEQESDVRWIKFYVHQ</sequence>
<protein>
    <recommendedName>
        <fullName evidence="1">Sdz-33 F-box domain-containing protein</fullName>
    </recommendedName>
</protein>
<evidence type="ECO:0000259" key="1">
    <source>
        <dbReference type="Pfam" id="PF07735"/>
    </source>
</evidence>
<evidence type="ECO:0000313" key="3">
    <source>
        <dbReference type="Proteomes" id="UP000483820"/>
    </source>
</evidence>
<dbReference type="KEGG" id="crq:GCK72_011722"/>
<dbReference type="AlphaFoldDB" id="A0A6A5H9B1"/>
<dbReference type="CTD" id="9810736"/>
<name>A0A6A5H9B1_CAERE</name>
<dbReference type="Proteomes" id="UP000483820">
    <property type="component" value="Chromosome III"/>
</dbReference>
<organism evidence="2 3">
    <name type="scientific">Caenorhabditis remanei</name>
    <name type="common">Caenorhabditis vulgaris</name>
    <dbReference type="NCBI Taxonomy" id="31234"/>
    <lineage>
        <taxon>Eukaryota</taxon>
        <taxon>Metazoa</taxon>
        <taxon>Ecdysozoa</taxon>
        <taxon>Nematoda</taxon>
        <taxon>Chromadorea</taxon>
        <taxon>Rhabditida</taxon>
        <taxon>Rhabditina</taxon>
        <taxon>Rhabditomorpha</taxon>
        <taxon>Rhabditoidea</taxon>
        <taxon>Rhabditidae</taxon>
        <taxon>Peloderinae</taxon>
        <taxon>Caenorhabditis</taxon>
    </lineage>
</organism>
<comment type="caution">
    <text evidence="2">The sequence shown here is derived from an EMBL/GenBank/DDBJ whole genome shotgun (WGS) entry which is preliminary data.</text>
</comment>
<dbReference type="RefSeq" id="XP_003093830.2">
    <property type="nucleotide sequence ID" value="XM_003093782.2"/>
</dbReference>